<keyword evidence="4" id="KW-1185">Reference proteome</keyword>
<evidence type="ECO:0000313" key="3">
    <source>
        <dbReference type="EMBL" id="MBK1711580.1"/>
    </source>
</evidence>
<dbReference type="PANTHER" id="PTHR10953">
    <property type="entry name" value="UBIQUITIN-ACTIVATING ENZYME E1"/>
    <property type="match status" value="1"/>
</dbReference>
<evidence type="ECO:0000259" key="2">
    <source>
        <dbReference type="Pfam" id="PF14461"/>
    </source>
</evidence>
<dbReference type="Pfam" id="PF14461">
    <property type="entry name" value="Prok-E2_B"/>
    <property type="match status" value="1"/>
</dbReference>
<dbReference type="CDD" id="cd01483">
    <property type="entry name" value="E1_enzyme_family"/>
    <property type="match status" value="1"/>
</dbReference>
<dbReference type="InterPro" id="IPR035985">
    <property type="entry name" value="Ubiquitin-activating_enz"/>
</dbReference>
<dbReference type="EMBL" id="NRRU01000004">
    <property type="protein sequence ID" value="MBK1711580.1"/>
    <property type="molecule type" value="Genomic_DNA"/>
</dbReference>
<dbReference type="InterPro" id="IPR000594">
    <property type="entry name" value="ThiF_NAD_FAD-bd"/>
</dbReference>
<organism evidence="3 4">
    <name type="scientific">Rubrivivax gelatinosus</name>
    <name type="common">Rhodocyclus gelatinosus</name>
    <name type="synonym">Rhodopseudomonas gelatinosa</name>
    <dbReference type="NCBI Taxonomy" id="28068"/>
    <lineage>
        <taxon>Bacteria</taxon>
        <taxon>Pseudomonadati</taxon>
        <taxon>Pseudomonadota</taxon>
        <taxon>Betaproteobacteria</taxon>
        <taxon>Burkholderiales</taxon>
        <taxon>Sphaerotilaceae</taxon>
        <taxon>Rubrivivax</taxon>
    </lineage>
</organism>
<evidence type="ECO:0008006" key="5">
    <source>
        <dbReference type="Google" id="ProtNLM"/>
    </source>
</evidence>
<dbReference type="Gene3D" id="3.40.50.720">
    <property type="entry name" value="NAD(P)-binding Rossmann-like Domain"/>
    <property type="match status" value="1"/>
</dbReference>
<evidence type="ECO:0000259" key="1">
    <source>
        <dbReference type="Pfam" id="PF00899"/>
    </source>
</evidence>
<dbReference type="PANTHER" id="PTHR10953:SF102">
    <property type="entry name" value="ADENYLYLTRANSFERASE AND SULFURTRANSFERASE MOCS3"/>
    <property type="match status" value="1"/>
</dbReference>
<dbReference type="InterPro" id="IPR016135">
    <property type="entry name" value="UBQ-conjugating_enzyme/RWD"/>
</dbReference>
<dbReference type="Proteomes" id="UP001041814">
    <property type="component" value="Unassembled WGS sequence"/>
</dbReference>
<reference evidence="3" key="2">
    <citation type="journal article" date="2020" name="Microorganisms">
        <title>Osmotic Adaptation and Compatible Solute Biosynthesis of Phototrophic Bacteria as Revealed from Genome Analyses.</title>
        <authorList>
            <person name="Imhoff J.F."/>
            <person name="Rahn T."/>
            <person name="Kunzel S."/>
            <person name="Keller A."/>
            <person name="Neulinger S.C."/>
        </authorList>
    </citation>
    <scope>NUCLEOTIDE SEQUENCE</scope>
    <source>
        <strain evidence="3">IM 151</strain>
    </source>
</reference>
<reference evidence="3" key="1">
    <citation type="submission" date="2017-08" db="EMBL/GenBank/DDBJ databases">
        <authorList>
            <person name="Imhoff J.F."/>
            <person name="Rahn T."/>
            <person name="Kuenzel S."/>
            <person name="Neulinger S.C."/>
        </authorList>
    </citation>
    <scope>NUCLEOTIDE SEQUENCE</scope>
    <source>
        <strain evidence="3">IM 151</strain>
    </source>
</reference>
<comment type="caution">
    <text evidence="3">The sequence shown here is derived from an EMBL/GenBank/DDBJ whole genome shotgun (WGS) entry which is preliminary data.</text>
</comment>
<evidence type="ECO:0000313" key="4">
    <source>
        <dbReference type="Proteomes" id="UP001041814"/>
    </source>
</evidence>
<name>A0ABS1DPT4_RUBGE</name>
<dbReference type="InterPro" id="IPR045886">
    <property type="entry name" value="ThiF/MoeB/HesA"/>
</dbReference>
<dbReference type="SUPFAM" id="SSF54495">
    <property type="entry name" value="UBC-like"/>
    <property type="match status" value="1"/>
</dbReference>
<proteinExistence type="predicted"/>
<dbReference type="RefSeq" id="WP_200225340.1">
    <property type="nucleotide sequence ID" value="NZ_NRRT01000001.1"/>
</dbReference>
<accession>A0ABS1DPT4</accession>
<sequence length="573" mass="61772">MDRDAPFSSAARAVDTWLRSEPGLVLRAARELDWWELRAVHELLPTGQAKLVLPPGFPGEPPEVFVSKGRCLVVPHIESNGRVCTGVSSQPDDYADPIGAVRRALQALAELLDKSLDPAWRELEFAREARSYWDAYCLQRRQAPDARPVPVIMDADLSGLANVADGALGVFTLGKEGTRNAAAVFATAGAQDPMSLAVRHGRAAGTHVAGHALFIRLPSTFAWTPQTWPTSLLQLGQLVSQVTAGEVQLPAWLAKHKDRKPRPYSVIFVHGEIAYGYLLTPAVVPGLAPAGIFPVGVRRLDADWALARGQGLDILHLRRKARVLLLGAGSLGAPVAEHLVRSGVGDLTAVDHETMESENTGRHTLGHTSVGRYKVLDLQARLLREVPGVSVKAEPMRAAKYVQTHVQPGAFDLVVDCTAESAVRTLLSAQRHGRLAGTPVVMTWVEPFCAAAHVVALGAADVWPMSDPADQAVNVAEWPDDPRVRLPMCGAGFHQYGSADIGQAAGFVAQRVLDIIDGAAALPKVWSRIRSREFFDSLPVRSEPRTVVAVLGSASGAMEIERNFRDVIEPDGD</sequence>
<feature type="domain" description="THIF-type NAD/FAD binding fold" evidence="1">
    <location>
        <begin position="319"/>
        <end position="518"/>
    </location>
</feature>
<feature type="domain" description="Prokaryotic E2 family B" evidence="2">
    <location>
        <begin position="50"/>
        <end position="136"/>
    </location>
</feature>
<dbReference type="Pfam" id="PF00899">
    <property type="entry name" value="ThiF"/>
    <property type="match status" value="1"/>
</dbReference>
<dbReference type="InterPro" id="IPR032701">
    <property type="entry name" value="Prok-E2_B_dom"/>
</dbReference>
<protein>
    <recommendedName>
        <fullName evidence="5">THIF-type NAD/FAD binding fold domain-containing protein</fullName>
    </recommendedName>
</protein>
<dbReference type="SUPFAM" id="SSF69572">
    <property type="entry name" value="Activating enzymes of the ubiquitin-like proteins"/>
    <property type="match status" value="1"/>
</dbReference>
<gene>
    <name evidence="3" type="ORF">CKO43_02150</name>
</gene>